<dbReference type="OrthoDB" id="9794876at2"/>
<dbReference type="GO" id="GO:0003676">
    <property type="term" value="F:nucleic acid binding"/>
    <property type="evidence" value="ECO:0007669"/>
    <property type="project" value="InterPro"/>
</dbReference>
<dbReference type="RefSeq" id="WP_027305049.1">
    <property type="nucleotide sequence ID" value="NZ_CP020867.1"/>
</dbReference>
<reference evidence="3 4" key="1">
    <citation type="submission" date="2017-04" db="EMBL/GenBank/DDBJ databases">
        <title>Complete genome sequence of the Campylobacter cuniculorum type strain LMG24588.</title>
        <authorList>
            <person name="Miller W.G."/>
            <person name="Yee E."/>
            <person name="Revez J."/>
            <person name="Bono J.L."/>
            <person name="Rossi M."/>
        </authorList>
    </citation>
    <scope>NUCLEOTIDE SEQUENCE [LARGE SCALE GENOMIC DNA]</scope>
    <source>
        <strain evidence="3 4">LMG 24588</strain>
    </source>
</reference>
<evidence type="ECO:0000313" key="3">
    <source>
        <dbReference type="EMBL" id="ARJ55888.1"/>
    </source>
</evidence>
<protein>
    <recommendedName>
        <fullName evidence="2">UPF0102 protein CCUN_0232</fullName>
    </recommendedName>
</protein>
<organism evidence="3 4">
    <name type="scientific">Campylobacter cuniculorum DSM 23162 = LMG 24588</name>
    <dbReference type="NCBI Taxonomy" id="1121267"/>
    <lineage>
        <taxon>Bacteria</taxon>
        <taxon>Pseudomonadati</taxon>
        <taxon>Campylobacterota</taxon>
        <taxon>Epsilonproteobacteria</taxon>
        <taxon>Campylobacterales</taxon>
        <taxon>Campylobacteraceae</taxon>
        <taxon>Campylobacter</taxon>
    </lineage>
</organism>
<sequence length="112" mass="13240">MGLSAYLSGILGEDKACVFLKKQGFEILERNFHSKFGEIDIIAQKNKILHFIEVKFTQKDYELSERLDEKKYQKLLKTIEFYRLKKGDLSDFQLDLICIKNDHIDFLENISF</sequence>
<accession>A0A1W6BUX7</accession>
<dbReference type="PANTHER" id="PTHR34039:SF1">
    <property type="entry name" value="UPF0102 PROTEIN YRAN"/>
    <property type="match status" value="1"/>
</dbReference>
<proteinExistence type="inferred from homology"/>
<dbReference type="AlphaFoldDB" id="A0A1W6BUX7"/>
<evidence type="ECO:0000256" key="2">
    <source>
        <dbReference type="HAMAP-Rule" id="MF_00048"/>
    </source>
</evidence>
<dbReference type="KEGG" id="ccun:CCUN_0232"/>
<evidence type="ECO:0000313" key="4">
    <source>
        <dbReference type="Proteomes" id="UP000192902"/>
    </source>
</evidence>
<dbReference type="InterPro" id="IPR003509">
    <property type="entry name" value="UPF0102_YraN-like"/>
</dbReference>
<dbReference type="EMBL" id="CP020867">
    <property type="protein sequence ID" value="ARJ55888.1"/>
    <property type="molecule type" value="Genomic_DNA"/>
</dbReference>
<dbReference type="STRING" id="1121267.CCUN_0232"/>
<dbReference type="InterPro" id="IPR011856">
    <property type="entry name" value="tRNA_endonuc-like_dom_sf"/>
</dbReference>
<evidence type="ECO:0000256" key="1">
    <source>
        <dbReference type="ARBA" id="ARBA00006738"/>
    </source>
</evidence>
<dbReference type="eggNOG" id="COG0792">
    <property type="taxonomic scope" value="Bacteria"/>
</dbReference>
<dbReference type="HAMAP" id="MF_00048">
    <property type="entry name" value="UPF0102"/>
    <property type="match status" value="1"/>
</dbReference>
<dbReference type="PANTHER" id="PTHR34039">
    <property type="entry name" value="UPF0102 PROTEIN YRAN"/>
    <property type="match status" value="1"/>
</dbReference>
<dbReference type="Gene3D" id="3.40.1350.10">
    <property type="match status" value="1"/>
</dbReference>
<dbReference type="Pfam" id="PF02021">
    <property type="entry name" value="UPF0102"/>
    <property type="match status" value="1"/>
</dbReference>
<dbReference type="Proteomes" id="UP000192902">
    <property type="component" value="Chromosome"/>
</dbReference>
<gene>
    <name evidence="3" type="ORF">CCUN_0232</name>
</gene>
<name>A0A1W6BUX7_9BACT</name>
<dbReference type="NCBIfam" id="NF009152">
    <property type="entry name" value="PRK12497.2-4"/>
    <property type="match status" value="1"/>
</dbReference>
<dbReference type="SUPFAM" id="SSF52980">
    <property type="entry name" value="Restriction endonuclease-like"/>
    <property type="match status" value="1"/>
</dbReference>
<comment type="similarity">
    <text evidence="1 2">Belongs to the UPF0102 family.</text>
</comment>
<dbReference type="InterPro" id="IPR011335">
    <property type="entry name" value="Restrct_endonuc-II-like"/>
</dbReference>